<dbReference type="KEGG" id="err:DVR09_15415"/>
<name>A0A345YIU0_9SPHN</name>
<protein>
    <submittedName>
        <fullName evidence="1">Uncharacterized protein</fullName>
    </submittedName>
</protein>
<gene>
    <name evidence="1" type="ORF">DVR09_15415</name>
</gene>
<sequence length="194" mass="21124">MLKVATKGEAYNDLGIVVDNDNVPMADRCKAIVRALSAIVTTGITTSWSELTYGLVNTINISTRETIGFTTSVRNRALTGSDTVLTHKIMVARGRNVSQNPPEPTDWTIDELLDWIQHLPAELIAKLPEPNFQNPAIAALNEALVTNFGQKVELIPGRAFIASHDKKADLITLKIPGFGTGRFCNANDVLTLAR</sequence>
<geneLocation type="plasmid" evidence="1 2">
    <name>unnamed</name>
</geneLocation>
<reference evidence="1 2" key="1">
    <citation type="submission" date="2018-07" db="EMBL/GenBank/DDBJ databases">
        <title>Genome sequence of Erythrobacter strain YH-07, an antagonistic bacterium isolated from Yellow Sea.</title>
        <authorList>
            <person name="Tang T."/>
            <person name="Liu Q."/>
            <person name="Sun X."/>
        </authorList>
    </citation>
    <scope>NUCLEOTIDE SEQUENCE [LARGE SCALE GENOMIC DNA]</scope>
    <source>
        <strain evidence="1 2">YH-07</strain>
        <plasmid evidence="1 2">unnamed</plasmid>
    </source>
</reference>
<accession>A0A345YIU0</accession>
<evidence type="ECO:0000313" key="1">
    <source>
        <dbReference type="EMBL" id="AXK43842.1"/>
    </source>
</evidence>
<keyword evidence="1" id="KW-0614">Plasmid</keyword>
<organism evidence="1 2">
    <name type="scientific">Erythrobacter aureus</name>
    <dbReference type="NCBI Taxonomy" id="2182384"/>
    <lineage>
        <taxon>Bacteria</taxon>
        <taxon>Pseudomonadati</taxon>
        <taxon>Pseudomonadota</taxon>
        <taxon>Alphaproteobacteria</taxon>
        <taxon>Sphingomonadales</taxon>
        <taxon>Erythrobacteraceae</taxon>
        <taxon>Erythrobacter/Porphyrobacter group</taxon>
        <taxon>Erythrobacter</taxon>
    </lineage>
</organism>
<proteinExistence type="predicted"/>
<evidence type="ECO:0000313" key="2">
    <source>
        <dbReference type="Proteomes" id="UP000254508"/>
    </source>
</evidence>
<keyword evidence="2" id="KW-1185">Reference proteome</keyword>
<dbReference type="Proteomes" id="UP000254508">
    <property type="component" value="Plasmid unnamed"/>
</dbReference>
<dbReference type="RefSeq" id="WP_115418155.1">
    <property type="nucleotide sequence ID" value="NZ_CP031358.1"/>
</dbReference>
<dbReference type="EMBL" id="CP031358">
    <property type="protein sequence ID" value="AXK43842.1"/>
    <property type="molecule type" value="Genomic_DNA"/>
</dbReference>
<dbReference type="AlphaFoldDB" id="A0A345YIU0"/>